<dbReference type="Pfam" id="PF13377">
    <property type="entry name" value="Peripla_BP_3"/>
    <property type="match status" value="1"/>
</dbReference>
<dbReference type="GO" id="GO:0000976">
    <property type="term" value="F:transcription cis-regulatory region binding"/>
    <property type="evidence" value="ECO:0007669"/>
    <property type="project" value="TreeGrafter"/>
</dbReference>
<dbReference type="PANTHER" id="PTHR30146">
    <property type="entry name" value="LACI-RELATED TRANSCRIPTIONAL REPRESSOR"/>
    <property type="match status" value="1"/>
</dbReference>
<dbReference type="CDD" id="cd06267">
    <property type="entry name" value="PBP1_LacI_sugar_binding-like"/>
    <property type="match status" value="1"/>
</dbReference>
<dbReference type="SMART" id="SM00354">
    <property type="entry name" value="HTH_LACI"/>
    <property type="match status" value="1"/>
</dbReference>
<feature type="domain" description="HTH lacI-type" evidence="4">
    <location>
        <begin position="20"/>
        <end position="74"/>
    </location>
</feature>
<dbReference type="Pfam" id="PF00356">
    <property type="entry name" value="LacI"/>
    <property type="match status" value="1"/>
</dbReference>
<protein>
    <submittedName>
        <fullName evidence="5">Periplasmic-binding protein/LacI transcriptional regulator</fullName>
    </submittedName>
</protein>
<proteinExistence type="predicted"/>
<dbReference type="SUPFAM" id="SSF47413">
    <property type="entry name" value="lambda repressor-like DNA-binding domains"/>
    <property type="match status" value="1"/>
</dbReference>
<organism evidence="5 6">
    <name type="scientific">Bifidobacterium callitrichos DSM 23973</name>
    <dbReference type="NCBI Taxonomy" id="1437609"/>
    <lineage>
        <taxon>Bacteria</taxon>
        <taxon>Bacillati</taxon>
        <taxon>Actinomycetota</taxon>
        <taxon>Actinomycetes</taxon>
        <taxon>Bifidobacteriales</taxon>
        <taxon>Bifidobacteriaceae</taxon>
        <taxon>Bifidobacterium</taxon>
    </lineage>
</organism>
<keyword evidence="3" id="KW-0804">Transcription</keyword>
<comment type="caution">
    <text evidence="5">The sequence shown here is derived from an EMBL/GenBank/DDBJ whole genome shotgun (WGS) entry which is preliminary data.</text>
</comment>
<dbReference type="AlphaFoldDB" id="A0A086ZXY1"/>
<keyword evidence="2" id="KW-0238">DNA-binding</keyword>
<dbReference type="GO" id="GO:0003700">
    <property type="term" value="F:DNA-binding transcription factor activity"/>
    <property type="evidence" value="ECO:0007669"/>
    <property type="project" value="TreeGrafter"/>
</dbReference>
<evidence type="ECO:0000256" key="1">
    <source>
        <dbReference type="ARBA" id="ARBA00023015"/>
    </source>
</evidence>
<dbReference type="SUPFAM" id="SSF53822">
    <property type="entry name" value="Periplasmic binding protein-like I"/>
    <property type="match status" value="1"/>
</dbReference>
<dbReference type="Gene3D" id="3.40.50.2300">
    <property type="match status" value="4"/>
</dbReference>
<gene>
    <name evidence="5" type="ORF">BCAL_1112</name>
</gene>
<dbReference type="CDD" id="cd01392">
    <property type="entry name" value="HTH_LacI"/>
    <property type="match status" value="1"/>
</dbReference>
<dbReference type="EMBL" id="JGYS01000022">
    <property type="protein sequence ID" value="KFI51381.1"/>
    <property type="molecule type" value="Genomic_DNA"/>
</dbReference>
<dbReference type="PANTHER" id="PTHR30146:SF109">
    <property type="entry name" value="HTH-TYPE TRANSCRIPTIONAL REGULATOR GALS"/>
    <property type="match status" value="1"/>
</dbReference>
<dbReference type="InterPro" id="IPR046335">
    <property type="entry name" value="LacI/GalR-like_sensor"/>
</dbReference>
<dbReference type="InterPro" id="IPR000843">
    <property type="entry name" value="HTH_LacI"/>
</dbReference>
<evidence type="ECO:0000313" key="5">
    <source>
        <dbReference type="EMBL" id="KFI51381.1"/>
    </source>
</evidence>
<dbReference type="PROSITE" id="PS50932">
    <property type="entry name" value="HTH_LACI_2"/>
    <property type="match status" value="1"/>
</dbReference>
<dbReference type="PROSITE" id="PS00356">
    <property type="entry name" value="HTH_LACI_1"/>
    <property type="match status" value="1"/>
</dbReference>
<keyword evidence="1" id="KW-0805">Transcription regulation</keyword>
<evidence type="ECO:0000313" key="6">
    <source>
        <dbReference type="Proteomes" id="UP000029072"/>
    </source>
</evidence>
<evidence type="ECO:0000256" key="2">
    <source>
        <dbReference type="ARBA" id="ARBA00023125"/>
    </source>
</evidence>
<dbReference type="OrthoDB" id="4268837at2"/>
<evidence type="ECO:0000259" key="4">
    <source>
        <dbReference type="PROSITE" id="PS50932"/>
    </source>
</evidence>
<dbReference type="Gene3D" id="1.10.260.40">
    <property type="entry name" value="lambda repressor-like DNA-binding domains"/>
    <property type="match status" value="1"/>
</dbReference>
<dbReference type="Proteomes" id="UP000029072">
    <property type="component" value="Unassembled WGS sequence"/>
</dbReference>
<dbReference type="InterPro" id="IPR028082">
    <property type="entry name" value="Peripla_BP_I"/>
</dbReference>
<reference evidence="5 6" key="1">
    <citation type="submission" date="2014-03" db="EMBL/GenBank/DDBJ databases">
        <title>Genomics of Bifidobacteria.</title>
        <authorList>
            <person name="Ventura M."/>
            <person name="Milani C."/>
            <person name="Lugli G.A."/>
        </authorList>
    </citation>
    <scope>NUCLEOTIDE SEQUENCE [LARGE SCALE GENOMIC DNA]</scope>
    <source>
        <strain evidence="5 6">DSM 23973</strain>
    </source>
</reference>
<dbReference type="STRING" id="1437609.BCAL_1112"/>
<sequence length="386" mass="41879">MGDQSGENGGNRRKRTPKKPTIMDVARVSGVSYATVSRFLNGNPHVSPEAAERIAAAVREVNYIPNNAARSLVRQRTQTVAFVMHGEPETITTDPNINTIMVNANRRLGEAGYQLVVLICDTDEAAERIARLVRSGFADGWILNNLHVGDRLFTVFRESNAPVAVSGVGYGGQSPFPTVDIDNHAASTALTRYMLDQGYRRIAYLRGPNFIPCSYGRFEGFRSTMRGLFDPDLVVDAYGWSRADGREAVRLLLAKLAGIRDDAADGNRPDVAPDADFAGVNPDALDIAQLLRDHGIDAMMCANDCIAAGAMQYLVSHGVRVPQDIAIAGFDDSPDAAASTPPLTTVRQPIGRFGIEMADMVLAQIEGDEPKRIVWLPTEVVPRQSA</sequence>
<name>A0A086ZXY1_9BIFI</name>
<accession>A0A086ZXY1</accession>
<dbReference type="eggNOG" id="COG1609">
    <property type="taxonomic scope" value="Bacteria"/>
</dbReference>
<dbReference type="RefSeq" id="WP_052119201.1">
    <property type="nucleotide sequence ID" value="NZ_JDUV01000012.1"/>
</dbReference>
<evidence type="ECO:0000256" key="3">
    <source>
        <dbReference type="ARBA" id="ARBA00023163"/>
    </source>
</evidence>
<dbReference type="InterPro" id="IPR010982">
    <property type="entry name" value="Lambda_DNA-bd_dom_sf"/>
</dbReference>